<dbReference type="EMBL" id="CAJNOV010015738">
    <property type="protein sequence ID" value="CAF1579085.1"/>
    <property type="molecule type" value="Genomic_DNA"/>
</dbReference>
<evidence type="ECO:0000313" key="4">
    <source>
        <dbReference type="EMBL" id="CAF4403747.1"/>
    </source>
</evidence>
<name>A0A820IJV0_9BILA</name>
<evidence type="ECO:0000313" key="6">
    <source>
        <dbReference type="Proteomes" id="UP000663842"/>
    </source>
</evidence>
<evidence type="ECO:0000313" key="5">
    <source>
        <dbReference type="EMBL" id="CAF4489136.1"/>
    </source>
</evidence>
<protein>
    <submittedName>
        <fullName evidence="3">Uncharacterized protein</fullName>
    </submittedName>
</protein>
<sequence>MHSDTMDLTQFPNVFRHLPYAFTGTTFLKECQSKNWPKNIWVSTEFQRVIETKGESLNPFLRPPRWILVYQNKYFIFLSALDAN</sequence>
<dbReference type="Proteomes" id="UP000663855">
    <property type="component" value="Unassembled WGS sequence"/>
</dbReference>
<dbReference type="Proteomes" id="UP000676336">
    <property type="component" value="Unassembled WGS sequence"/>
</dbReference>
<dbReference type="Proteomes" id="UP000681720">
    <property type="component" value="Unassembled WGS sequence"/>
</dbReference>
<dbReference type="EMBL" id="CAJOBI010058213">
    <property type="protein sequence ID" value="CAF4403747.1"/>
    <property type="molecule type" value="Genomic_DNA"/>
</dbReference>
<accession>A0A820IJV0</accession>
<evidence type="ECO:0000313" key="2">
    <source>
        <dbReference type="EMBL" id="CAF3893849.1"/>
    </source>
</evidence>
<comment type="caution">
    <text evidence="3">The sequence shown here is derived from an EMBL/GenBank/DDBJ whole genome shotgun (WGS) entry which is preliminary data.</text>
</comment>
<dbReference type="EMBL" id="CAJOBH010002185">
    <property type="protein sequence ID" value="CAF3893849.1"/>
    <property type="molecule type" value="Genomic_DNA"/>
</dbReference>
<dbReference type="Proteomes" id="UP000681967">
    <property type="component" value="Unassembled WGS sequence"/>
</dbReference>
<evidence type="ECO:0000313" key="1">
    <source>
        <dbReference type="EMBL" id="CAF1579085.1"/>
    </source>
</evidence>
<evidence type="ECO:0000313" key="3">
    <source>
        <dbReference type="EMBL" id="CAF4308009.1"/>
    </source>
</evidence>
<reference evidence="3" key="1">
    <citation type="submission" date="2021-02" db="EMBL/GenBank/DDBJ databases">
        <authorList>
            <person name="Nowell W R."/>
        </authorList>
    </citation>
    <scope>NUCLEOTIDE SEQUENCE</scope>
</reference>
<proteinExistence type="predicted"/>
<dbReference type="AlphaFoldDB" id="A0A820IJV0"/>
<dbReference type="Proteomes" id="UP000663842">
    <property type="component" value="Unassembled WGS sequence"/>
</dbReference>
<gene>
    <name evidence="2" type="ORF">BYL167_LOCUS8105</name>
    <name evidence="1" type="ORF">CJN711_LOCUS32788</name>
    <name evidence="5" type="ORF">GIL414_LOCUS34174</name>
    <name evidence="4" type="ORF">SMN809_LOCUS30567</name>
    <name evidence="3" type="ORF">UXM345_LOCUS33787</name>
</gene>
<dbReference type="EMBL" id="CAJOBJ010078145">
    <property type="protein sequence ID" value="CAF4489136.1"/>
    <property type="molecule type" value="Genomic_DNA"/>
</dbReference>
<organism evidence="3 6">
    <name type="scientific">Rotaria magnacalcarata</name>
    <dbReference type="NCBI Taxonomy" id="392030"/>
    <lineage>
        <taxon>Eukaryota</taxon>
        <taxon>Metazoa</taxon>
        <taxon>Spiralia</taxon>
        <taxon>Gnathifera</taxon>
        <taxon>Rotifera</taxon>
        <taxon>Eurotatoria</taxon>
        <taxon>Bdelloidea</taxon>
        <taxon>Philodinida</taxon>
        <taxon>Philodinidae</taxon>
        <taxon>Rotaria</taxon>
    </lineage>
</organism>
<dbReference type="EMBL" id="CAJOBF010011604">
    <property type="protein sequence ID" value="CAF4308009.1"/>
    <property type="molecule type" value="Genomic_DNA"/>
</dbReference>